<evidence type="ECO:0008006" key="3">
    <source>
        <dbReference type="Google" id="ProtNLM"/>
    </source>
</evidence>
<dbReference type="InterPro" id="IPR032675">
    <property type="entry name" value="LRR_dom_sf"/>
</dbReference>
<sequence length="616" mass="70302">MDQIWVRSAMRRQPEAGIHIDIWEAIFDQLAVLGFHRTLASCARLNRELSWLALRRLYKDQFSSSASWGTQLADVFWTTLWTSAPSTESPPTTQPYVNYIRHLDFLNFLSIRNCRDFPHPHFMAAALQQANHQNPDPTNGQDIVVANQLTAQTPSIGVLALRLLRDLCRVARSRDLRVMLKSLTIDKWAHLLPVIRSFQELETLSLVFMEGLDAAAAEVLTRCLPKLSGIELVQASVPHTLSLASFLSHLRPDQLRAFSCSLNRVQVPALRAIPNQTNLQKLSLKFLIHPPVEMHSLFELQTLTDLNLSFNFIAARPAQAEFRDWARSHRGTFANWLASCENLRSLHLFRFPDLVPAVADALPRLHLGRLHIFSTGLCRDFYEALGTQRLEYLFLAESPDLLLVNPPLGWKERGDIAMDAVAAMPGLRDLRLHTYFPVGHKELENIARHVPKLQAISFVCRKEENPTWTLRALVPFRHLTSLTVLGRTTFSSRMVLQWINHTQCHLRPGGFSLSLPNQDSWSWCRSLLVSHLITDPATENIKNMLRFFVVYSRGQNYRGETWRGNDYEFDEERMFVHLWDDIRGPAEALQLLRGSGPYPPFLGLMENMGARIASSD</sequence>
<accession>A0AAD9HUA7</accession>
<name>A0AAD9HUA7_9PEZI</name>
<dbReference type="EMBL" id="MU842810">
    <property type="protein sequence ID" value="KAK2035213.1"/>
    <property type="molecule type" value="Genomic_DNA"/>
</dbReference>
<dbReference type="AlphaFoldDB" id="A0AAD9HUA7"/>
<dbReference type="Gene3D" id="3.80.10.10">
    <property type="entry name" value="Ribonuclease Inhibitor"/>
    <property type="match status" value="1"/>
</dbReference>
<evidence type="ECO:0000313" key="1">
    <source>
        <dbReference type="EMBL" id="KAK2035213.1"/>
    </source>
</evidence>
<proteinExistence type="predicted"/>
<organism evidence="1 2">
    <name type="scientific">Colletotrichum zoysiae</name>
    <dbReference type="NCBI Taxonomy" id="1216348"/>
    <lineage>
        <taxon>Eukaryota</taxon>
        <taxon>Fungi</taxon>
        <taxon>Dikarya</taxon>
        <taxon>Ascomycota</taxon>
        <taxon>Pezizomycotina</taxon>
        <taxon>Sordariomycetes</taxon>
        <taxon>Hypocreomycetidae</taxon>
        <taxon>Glomerellales</taxon>
        <taxon>Glomerellaceae</taxon>
        <taxon>Colletotrichum</taxon>
        <taxon>Colletotrichum graminicola species complex</taxon>
    </lineage>
</organism>
<dbReference type="Proteomes" id="UP001232148">
    <property type="component" value="Unassembled WGS sequence"/>
</dbReference>
<protein>
    <recommendedName>
        <fullName evidence="3">F-box domain-containing protein</fullName>
    </recommendedName>
</protein>
<reference evidence="1" key="1">
    <citation type="submission" date="2021-06" db="EMBL/GenBank/DDBJ databases">
        <title>Comparative genomics, transcriptomics and evolutionary studies reveal genomic signatures of adaptation to plant cell wall in hemibiotrophic fungi.</title>
        <authorList>
            <consortium name="DOE Joint Genome Institute"/>
            <person name="Baroncelli R."/>
            <person name="Diaz J.F."/>
            <person name="Benocci T."/>
            <person name="Peng M."/>
            <person name="Battaglia E."/>
            <person name="Haridas S."/>
            <person name="Andreopoulos W."/>
            <person name="Labutti K."/>
            <person name="Pangilinan J."/>
            <person name="Floch G.L."/>
            <person name="Makela M.R."/>
            <person name="Henrissat B."/>
            <person name="Grigoriev I.V."/>
            <person name="Crouch J.A."/>
            <person name="De Vries R.P."/>
            <person name="Sukno S.A."/>
            <person name="Thon M.R."/>
        </authorList>
    </citation>
    <scope>NUCLEOTIDE SEQUENCE</scope>
    <source>
        <strain evidence="1">MAFF235873</strain>
    </source>
</reference>
<evidence type="ECO:0000313" key="2">
    <source>
        <dbReference type="Proteomes" id="UP001232148"/>
    </source>
</evidence>
<comment type="caution">
    <text evidence="1">The sequence shown here is derived from an EMBL/GenBank/DDBJ whole genome shotgun (WGS) entry which is preliminary data.</text>
</comment>
<gene>
    <name evidence="1" type="ORF">LX32DRAFT_678685</name>
</gene>
<dbReference type="SUPFAM" id="SSF52047">
    <property type="entry name" value="RNI-like"/>
    <property type="match status" value="1"/>
</dbReference>
<keyword evidence="2" id="KW-1185">Reference proteome</keyword>